<accession>A0A8B3FE16</accession>
<dbReference type="GeneID" id="45849169"/>
<evidence type="ECO:0000313" key="1">
    <source>
        <dbReference type="EMBL" id="RKO76402.1"/>
    </source>
</evidence>
<protein>
    <submittedName>
        <fullName evidence="1">Nuclear transport factor 2 family protein</fullName>
    </submittedName>
</protein>
<gene>
    <name evidence="1" type="ORF">C5E00_06165</name>
</gene>
<dbReference type="Proteomes" id="UP000269665">
    <property type="component" value="Unassembled WGS sequence"/>
</dbReference>
<name>A0A8B3FE16_PECPM</name>
<dbReference type="OrthoDB" id="1163083at2"/>
<proteinExistence type="predicted"/>
<dbReference type="AlphaFoldDB" id="A0A8B3FE16"/>
<evidence type="ECO:0000313" key="2">
    <source>
        <dbReference type="Proteomes" id="UP000269665"/>
    </source>
</evidence>
<dbReference type="RefSeq" id="WP_050512659.1">
    <property type="nucleotide sequence ID" value="NZ_CP015749.1"/>
</dbReference>
<reference evidence="1 2" key="1">
    <citation type="journal article" date="2018" name="BMC Genomics">
        <title>High genomic variability in the plant pathogenic bacterium Pectobacterium parmentieri deciphered from de novo assembled complete genomes.</title>
        <authorList>
            <person name="Zoledowska S."/>
            <person name="Motyka-Pomagruk A."/>
            <person name="Sledz W."/>
            <person name="Mengoni A."/>
            <person name="Lojkowska E."/>
        </authorList>
    </citation>
    <scope>NUCLEOTIDE SEQUENCE [LARGE SCALE GENOMIC DNA]</scope>
    <source>
        <strain evidence="1 2">IFB5626</strain>
    </source>
</reference>
<dbReference type="EMBL" id="PSZG01000001">
    <property type="protein sequence ID" value="RKO76402.1"/>
    <property type="molecule type" value="Genomic_DNA"/>
</dbReference>
<organism evidence="1 2">
    <name type="scientific">Pectobacterium parmentieri</name>
    <dbReference type="NCBI Taxonomy" id="1905730"/>
    <lineage>
        <taxon>Bacteria</taxon>
        <taxon>Pseudomonadati</taxon>
        <taxon>Pseudomonadota</taxon>
        <taxon>Gammaproteobacteria</taxon>
        <taxon>Enterobacterales</taxon>
        <taxon>Pectobacteriaceae</taxon>
        <taxon>Pectobacterium</taxon>
    </lineage>
</organism>
<dbReference type="InterPro" id="IPR032710">
    <property type="entry name" value="NTF2-like_dom_sf"/>
</dbReference>
<dbReference type="SUPFAM" id="SSF54427">
    <property type="entry name" value="NTF2-like"/>
    <property type="match status" value="1"/>
</dbReference>
<dbReference type="Gene3D" id="3.10.450.50">
    <property type="match status" value="1"/>
</dbReference>
<sequence>MSNVEQSNQHNIHQASPNAAVQSGLQEWHRIVAESDWERLPDLLAEDVVFSNPSTLDPYHGKGPLMVILPVVFSVLENFQYARHFSSKSGYVLEFKASMGDEFLTGVDLIEFNDEGKITDLVVMMRPASIVIDLSAEVGKRIAATQS</sequence>
<comment type="caution">
    <text evidence="1">The sequence shown here is derived from an EMBL/GenBank/DDBJ whole genome shotgun (WGS) entry which is preliminary data.</text>
</comment>